<dbReference type="Gene3D" id="1.10.238.10">
    <property type="entry name" value="EF-hand"/>
    <property type="match status" value="1"/>
</dbReference>
<organism evidence="3 4">
    <name type="scientific">Ditylenchus dipsaci</name>
    <dbReference type="NCBI Taxonomy" id="166011"/>
    <lineage>
        <taxon>Eukaryota</taxon>
        <taxon>Metazoa</taxon>
        <taxon>Ecdysozoa</taxon>
        <taxon>Nematoda</taxon>
        <taxon>Chromadorea</taxon>
        <taxon>Rhabditida</taxon>
        <taxon>Tylenchina</taxon>
        <taxon>Tylenchomorpha</taxon>
        <taxon>Sphaerularioidea</taxon>
        <taxon>Anguinidae</taxon>
        <taxon>Anguininae</taxon>
        <taxon>Ditylenchus</taxon>
    </lineage>
</organism>
<accession>A0A915E8Y6</accession>
<proteinExistence type="predicted"/>
<dbReference type="InterPro" id="IPR002048">
    <property type="entry name" value="EF_hand_dom"/>
</dbReference>
<keyword evidence="3" id="KW-1185">Reference proteome</keyword>
<keyword evidence="1" id="KW-0106">Calcium</keyword>
<dbReference type="CDD" id="cd00051">
    <property type="entry name" value="EFh"/>
    <property type="match status" value="1"/>
</dbReference>
<dbReference type="InterPro" id="IPR018247">
    <property type="entry name" value="EF_Hand_1_Ca_BS"/>
</dbReference>
<evidence type="ECO:0000313" key="3">
    <source>
        <dbReference type="Proteomes" id="UP000887574"/>
    </source>
</evidence>
<sequence>MQRIWCTATKPISNKIWSFYGNGRPNQSLRPASKNTAPLIQEKEEAIRRLYDRLDMDNDGVIDVREIKNYCDDLGVPISDAKITKVIGQMDRSGSDSIDLGEFQHFMHNLVIDIGEDSQIPEDFTETEILQGIWWRHLVAGGWLAVCPGLALHHLIDSKFFLQVHSNKTTPFNMFSGVTICTKRVD</sequence>
<dbReference type="Pfam" id="PF13499">
    <property type="entry name" value="EF-hand_7"/>
    <property type="match status" value="1"/>
</dbReference>
<dbReference type="PROSITE" id="PS50222">
    <property type="entry name" value="EF_HAND_2"/>
    <property type="match status" value="2"/>
</dbReference>
<dbReference type="Proteomes" id="UP000887574">
    <property type="component" value="Unplaced"/>
</dbReference>
<name>A0A915E8Y6_9BILA</name>
<feature type="domain" description="EF-hand" evidence="2">
    <location>
        <begin position="78"/>
        <end position="113"/>
    </location>
</feature>
<dbReference type="WBParaSite" id="jg3811.2">
    <property type="protein sequence ID" value="jg3811.2"/>
    <property type="gene ID" value="jg3811"/>
</dbReference>
<evidence type="ECO:0000259" key="2">
    <source>
        <dbReference type="PROSITE" id="PS50222"/>
    </source>
</evidence>
<dbReference type="InterPro" id="IPR011992">
    <property type="entry name" value="EF-hand-dom_pair"/>
</dbReference>
<dbReference type="SUPFAM" id="SSF47473">
    <property type="entry name" value="EF-hand"/>
    <property type="match status" value="1"/>
</dbReference>
<evidence type="ECO:0000256" key="1">
    <source>
        <dbReference type="ARBA" id="ARBA00022837"/>
    </source>
</evidence>
<dbReference type="AlphaFoldDB" id="A0A915E8Y6"/>
<evidence type="ECO:0000313" key="4">
    <source>
        <dbReference type="WBParaSite" id="jg3811.2"/>
    </source>
</evidence>
<reference evidence="4" key="1">
    <citation type="submission" date="2022-11" db="UniProtKB">
        <authorList>
            <consortium name="WormBaseParasite"/>
        </authorList>
    </citation>
    <scope>IDENTIFICATION</scope>
</reference>
<dbReference type="GO" id="GO:0005509">
    <property type="term" value="F:calcium ion binding"/>
    <property type="evidence" value="ECO:0007669"/>
    <property type="project" value="InterPro"/>
</dbReference>
<protein>
    <submittedName>
        <fullName evidence="4">EF-hand domain-containing protein</fullName>
    </submittedName>
</protein>
<feature type="domain" description="EF-hand" evidence="2">
    <location>
        <begin position="42"/>
        <end position="77"/>
    </location>
</feature>
<dbReference type="PROSITE" id="PS00018">
    <property type="entry name" value="EF_HAND_1"/>
    <property type="match status" value="2"/>
</dbReference>